<dbReference type="EMBL" id="CADCWF010000292">
    <property type="protein sequence ID" value="CAA9574941.1"/>
    <property type="molecule type" value="Genomic_DNA"/>
</dbReference>
<protein>
    <submittedName>
        <fullName evidence="2">Uncharacterized protein</fullName>
    </submittedName>
</protein>
<evidence type="ECO:0000256" key="1">
    <source>
        <dbReference type="SAM" id="MobiDB-lite"/>
    </source>
</evidence>
<feature type="compositionally biased region" description="Basic and acidic residues" evidence="1">
    <location>
        <begin position="17"/>
        <end position="26"/>
    </location>
</feature>
<organism evidence="2">
    <name type="scientific">uncultured Thermomicrobiales bacterium</name>
    <dbReference type="NCBI Taxonomy" id="1645740"/>
    <lineage>
        <taxon>Bacteria</taxon>
        <taxon>Pseudomonadati</taxon>
        <taxon>Thermomicrobiota</taxon>
        <taxon>Thermomicrobia</taxon>
        <taxon>Thermomicrobiales</taxon>
        <taxon>environmental samples</taxon>
    </lineage>
</organism>
<proteinExistence type="predicted"/>
<dbReference type="AlphaFoldDB" id="A0A6J4VCK6"/>
<sequence length="38" mass="3847">GAGAAALARHRTTVASDDQRQPDRLEGGTPPSAGKMSL</sequence>
<feature type="region of interest" description="Disordered" evidence="1">
    <location>
        <begin position="1"/>
        <end position="38"/>
    </location>
</feature>
<evidence type="ECO:0000313" key="2">
    <source>
        <dbReference type="EMBL" id="CAA9574941.1"/>
    </source>
</evidence>
<accession>A0A6J4VCK6</accession>
<name>A0A6J4VCK6_9BACT</name>
<feature type="non-terminal residue" evidence="2">
    <location>
        <position position="38"/>
    </location>
</feature>
<gene>
    <name evidence="2" type="ORF">AVDCRST_MAG59-3986</name>
</gene>
<feature type="non-terminal residue" evidence="2">
    <location>
        <position position="1"/>
    </location>
</feature>
<reference evidence="2" key="1">
    <citation type="submission" date="2020-02" db="EMBL/GenBank/DDBJ databases">
        <authorList>
            <person name="Meier V. D."/>
        </authorList>
    </citation>
    <scope>NUCLEOTIDE SEQUENCE</scope>
    <source>
        <strain evidence="2">AVDCRST_MAG59</strain>
    </source>
</reference>